<dbReference type="InterPro" id="IPR014729">
    <property type="entry name" value="Rossmann-like_a/b/a_fold"/>
</dbReference>
<keyword evidence="2" id="KW-0436">Ligase</keyword>
<accession>A0A0F9MLT3</accession>
<dbReference type="AlphaFoldDB" id="A0A0F9MLT3"/>
<dbReference type="GO" id="GO:0005524">
    <property type="term" value="F:ATP binding"/>
    <property type="evidence" value="ECO:0007669"/>
    <property type="project" value="UniProtKB-KW"/>
</dbReference>
<protein>
    <recommendedName>
        <fullName evidence="8">7-cyano-7-deazaguanine synthase</fullName>
        <ecNumber evidence="8">6.3.4.20</ecNumber>
    </recommendedName>
</protein>
<evidence type="ECO:0000256" key="8">
    <source>
        <dbReference type="ARBA" id="ARBA00039149"/>
    </source>
</evidence>
<comment type="caution">
    <text evidence="10">The sequence shown here is derived from an EMBL/GenBank/DDBJ whole genome shotgun (WGS) entry which is preliminary data.</text>
</comment>
<comment type="pathway">
    <text evidence="1">Purine metabolism; 7-cyano-7-deazaguanine biosynthesis.</text>
</comment>
<dbReference type="PANTHER" id="PTHR42914">
    <property type="entry name" value="7-CYANO-7-DEAZAGUANINE SYNTHASE"/>
    <property type="match status" value="1"/>
</dbReference>
<dbReference type="HAMAP" id="MF_01633">
    <property type="entry name" value="QueC"/>
    <property type="match status" value="1"/>
</dbReference>
<keyword evidence="5" id="KW-0862">Zinc</keyword>
<evidence type="ECO:0000256" key="4">
    <source>
        <dbReference type="ARBA" id="ARBA00022741"/>
    </source>
</evidence>
<evidence type="ECO:0000256" key="3">
    <source>
        <dbReference type="ARBA" id="ARBA00022723"/>
    </source>
</evidence>
<evidence type="ECO:0000256" key="6">
    <source>
        <dbReference type="ARBA" id="ARBA00022840"/>
    </source>
</evidence>
<keyword evidence="6" id="KW-0067">ATP-binding</keyword>
<comment type="similarity">
    <text evidence="7">Belongs to the QueC family.</text>
</comment>
<dbReference type="NCBIfam" id="TIGR00364">
    <property type="entry name" value="7-cyano-7-deazaguanine synthase QueC"/>
    <property type="match status" value="1"/>
</dbReference>
<proteinExistence type="inferred from homology"/>
<keyword evidence="3" id="KW-0479">Metal-binding</keyword>
<reference evidence="10" key="1">
    <citation type="journal article" date="2015" name="Nature">
        <title>Complex archaea that bridge the gap between prokaryotes and eukaryotes.</title>
        <authorList>
            <person name="Spang A."/>
            <person name="Saw J.H."/>
            <person name="Jorgensen S.L."/>
            <person name="Zaremba-Niedzwiedzka K."/>
            <person name="Martijn J."/>
            <person name="Lind A.E."/>
            <person name="van Eijk R."/>
            <person name="Schleper C."/>
            <person name="Guy L."/>
            <person name="Ettema T.J."/>
        </authorList>
    </citation>
    <scope>NUCLEOTIDE SEQUENCE</scope>
</reference>
<dbReference type="GO" id="GO:0016874">
    <property type="term" value="F:ligase activity"/>
    <property type="evidence" value="ECO:0007669"/>
    <property type="project" value="UniProtKB-KW"/>
</dbReference>
<gene>
    <name evidence="10" type="ORF">LCGC14_1366690</name>
</gene>
<dbReference type="CDD" id="cd01995">
    <property type="entry name" value="QueC-like"/>
    <property type="match status" value="1"/>
</dbReference>
<dbReference type="InterPro" id="IPR018317">
    <property type="entry name" value="QueC"/>
</dbReference>
<evidence type="ECO:0000313" key="10">
    <source>
        <dbReference type="EMBL" id="KKM77770.1"/>
    </source>
</evidence>
<dbReference type="Pfam" id="PF06508">
    <property type="entry name" value="QueC"/>
    <property type="match status" value="1"/>
</dbReference>
<dbReference type="EC" id="6.3.4.20" evidence="8"/>
<organism evidence="10">
    <name type="scientific">marine sediment metagenome</name>
    <dbReference type="NCBI Taxonomy" id="412755"/>
    <lineage>
        <taxon>unclassified sequences</taxon>
        <taxon>metagenomes</taxon>
        <taxon>ecological metagenomes</taxon>
    </lineage>
</organism>
<dbReference type="EMBL" id="LAZR01008593">
    <property type="protein sequence ID" value="KKM77770.1"/>
    <property type="molecule type" value="Genomic_DNA"/>
</dbReference>
<dbReference type="Gene3D" id="3.40.50.620">
    <property type="entry name" value="HUPs"/>
    <property type="match status" value="1"/>
</dbReference>
<evidence type="ECO:0000256" key="2">
    <source>
        <dbReference type="ARBA" id="ARBA00022598"/>
    </source>
</evidence>
<comment type="catalytic activity">
    <reaction evidence="9">
        <text>7-carboxy-7-carbaguanine + NH4(+) + 2 ATP = 7-cyano-7-carbaguanine + 2 AMP + 2 diphosphate + 2 H(+)</text>
        <dbReference type="Rhea" id="RHEA:27982"/>
        <dbReference type="ChEBI" id="CHEBI:15378"/>
        <dbReference type="ChEBI" id="CHEBI:28938"/>
        <dbReference type="ChEBI" id="CHEBI:30616"/>
        <dbReference type="ChEBI" id="CHEBI:33019"/>
        <dbReference type="ChEBI" id="CHEBI:45075"/>
        <dbReference type="ChEBI" id="CHEBI:61036"/>
        <dbReference type="ChEBI" id="CHEBI:456215"/>
        <dbReference type="EC" id="6.3.4.20"/>
    </reaction>
</comment>
<evidence type="ECO:0000256" key="1">
    <source>
        <dbReference type="ARBA" id="ARBA00005061"/>
    </source>
</evidence>
<dbReference type="SUPFAM" id="SSF52402">
    <property type="entry name" value="Adenine nucleotide alpha hydrolases-like"/>
    <property type="match status" value="1"/>
</dbReference>
<evidence type="ECO:0000256" key="7">
    <source>
        <dbReference type="ARBA" id="ARBA00037993"/>
    </source>
</evidence>
<sequence>MTRALVLLSGGLDSCTLLGYAISSGYDVECISFQYGSKHQSCESQAALNIVRHYVIADRHRFVHVPNIFENSGLIDSELPMGRKIEDMQGIAPSYVPMRNTVLLGIAGSIADANDIPVVMYGAHIEDHVGYPDCRPEWVAAMSSAMMLGSKNRVRIEAPWIWKHKDDIIKLAVVLGAPLHLTYSCYSGGLFPCGKCDTCIIRIKAFKDAGYIDPVPYSTQVAINWDTHLGVFPKPVAKST</sequence>
<evidence type="ECO:0000256" key="5">
    <source>
        <dbReference type="ARBA" id="ARBA00022833"/>
    </source>
</evidence>
<evidence type="ECO:0000256" key="9">
    <source>
        <dbReference type="ARBA" id="ARBA00047890"/>
    </source>
</evidence>
<name>A0A0F9MLT3_9ZZZZ</name>
<dbReference type="PIRSF" id="PIRSF006293">
    <property type="entry name" value="ExsB"/>
    <property type="match status" value="1"/>
</dbReference>
<dbReference type="PANTHER" id="PTHR42914:SF1">
    <property type="entry name" value="7-CYANO-7-DEAZAGUANINE SYNTHASE"/>
    <property type="match status" value="1"/>
</dbReference>
<dbReference type="GO" id="GO:0046872">
    <property type="term" value="F:metal ion binding"/>
    <property type="evidence" value="ECO:0007669"/>
    <property type="project" value="UniProtKB-KW"/>
</dbReference>
<keyword evidence="4" id="KW-0547">Nucleotide-binding</keyword>